<evidence type="ECO:0008006" key="5">
    <source>
        <dbReference type="Google" id="ProtNLM"/>
    </source>
</evidence>
<keyword evidence="2" id="KW-0732">Signal</keyword>
<dbReference type="EMBL" id="JRVJ01000003">
    <property type="protein sequence ID" value="KGM19100.1"/>
    <property type="molecule type" value="Genomic_DNA"/>
</dbReference>
<sequence length="291" mass="30206">MRKMSTIITAVATATALGATASPAGAVTGPEKQAVEESGIKAIVTELTSAHDALTGPVKVVRDGEKLSVTYTNNTEARQSCSGLALPYKDVKAAGLNKPGADEQESTELVKTFTGILSKNESAVFGVEKGEIAVAEGEKAAAKVLSLGLQGAIGSGAKIKPGESQTWTMTLPVAQATGIIMCDGNALFGVSPRVYKGIEQDVLFENVKDKLGSVGSVVDGSSKNPTVAGSFIKNIPFLTKILEFLGGFFDFFKNLFNPQGEKGSSSKGSSEAKEPEKDSEKPAKNEAATTK</sequence>
<feature type="compositionally biased region" description="Low complexity" evidence="1">
    <location>
        <begin position="260"/>
        <end position="269"/>
    </location>
</feature>
<gene>
    <name evidence="3" type="ORF">MA47_02585</name>
</gene>
<evidence type="ECO:0000256" key="2">
    <source>
        <dbReference type="SAM" id="SignalP"/>
    </source>
</evidence>
<feature type="chain" id="PRO_5001986462" description="Secreted protein" evidence="2">
    <location>
        <begin position="27"/>
        <end position="291"/>
    </location>
</feature>
<protein>
    <recommendedName>
        <fullName evidence="5">Secreted protein</fullName>
    </recommendedName>
</protein>
<dbReference type="AlphaFoldDB" id="A0A0A2DIS5"/>
<comment type="caution">
    <text evidence="3">The sequence shown here is derived from an EMBL/GenBank/DDBJ whole genome shotgun (WGS) entry which is preliminary data.</text>
</comment>
<feature type="compositionally biased region" description="Basic and acidic residues" evidence="1">
    <location>
        <begin position="270"/>
        <end position="284"/>
    </location>
</feature>
<dbReference type="GeneID" id="300552434"/>
<accession>A0A0A2DIS5</accession>
<organism evidence="3 4">
    <name type="scientific">Corynebacterium auriscanis</name>
    <dbReference type="NCBI Taxonomy" id="99807"/>
    <lineage>
        <taxon>Bacteria</taxon>
        <taxon>Bacillati</taxon>
        <taxon>Actinomycetota</taxon>
        <taxon>Actinomycetes</taxon>
        <taxon>Mycobacteriales</taxon>
        <taxon>Corynebacteriaceae</taxon>
        <taxon>Corynebacterium</taxon>
    </lineage>
</organism>
<evidence type="ECO:0000313" key="3">
    <source>
        <dbReference type="EMBL" id="KGM19100.1"/>
    </source>
</evidence>
<feature type="signal peptide" evidence="2">
    <location>
        <begin position="1"/>
        <end position="26"/>
    </location>
</feature>
<name>A0A0A2DIS5_9CORY</name>
<proteinExistence type="predicted"/>
<dbReference type="Proteomes" id="UP000030145">
    <property type="component" value="Unassembled WGS sequence"/>
</dbReference>
<keyword evidence="4" id="KW-1185">Reference proteome</keyword>
<reference evidence="3 4" key="1">
    <citation type="submission" date="2014-10" db="EMBL/GenBank/DDBJ databases">
        <title>Whole Genome sequence of Corynebacterium auriscanis strain CIP 106629.</title>
        <authorList>
            <person name="Hassan S.S."/>
            <person name="Jamal S.B."/>
            <person name="Tiwari S."/>
            <person name="Oliveira L.D.C."/>
            <person name="Souza F."/>
            <person name="Mariano D.C."/>
            <person name="Almeida S."/>
            <person name="Dorella F."/>
            <person name="Pereira F."/>
            <person name="Carvalho A."/>
            <person name="Leal C.A."/>
            <person name="Soares S.D.C."/>
            <person name="Figueiredo H.C."/>
            <person name="Silva A."/>
            <person name="Azevedo V.A."/>
        </authorList>
    </citation>
    <scope>NUCLEOTIDE SEQUENCE [LARGE SCALE GENOMIC DNA]</scope>
    <source>
        <strain evidence="3 4">CIP 106629</strain>
    </source>
</reference>
<evidence type="ECO:0000313" key="4">
    <source>
        <dbReference type="Proteomes" id="UP000030145"/>
    </source>
</evidence>
<evidence type="ECO:0000256" key="1">
    <source>
        <dbReference type="SAM" id="MobiDB-lite"/>
    </source>
</evidence>
<dbReference type="RefSeq" id="WP_035113306.1">
    <property type="nucleotide sequence ID" value="NZ_CP047046.1"/>
</dbReference>
<feature type="region of interest" description="Disordered" evidence="1">
    <location>
        <begin position="259"/>
        <end position="291"/>
    </location>
</feature>